<evidence type="ECO:0000256" key="8">
    <source>
        <dbReference type="ARBA" id="ARBA00022967"/>
    </source>
</evidence>
<keyword evidence="10 12" id="KW-0472">Membrane</keyword>
<dbReference type="Proteomes" id="UP000315389">
    <property type="component" value="Unassembled WGS sequence"/>
</dbReference>
<dbReference type="Gene3D" id="3.40.50.1000">
    <property type="entry name" value="HAD superfamily/HAD-like"/>
    <property type="match status" value="1"/>
</dbReference>
<evidence type="ECO:0000256" key="2">
    <source>
        <dbReference type="ARBA" id="ARBA00005675"/>
    </source>
</evidence>
<dbReference type="SFLD" id="SFLDF00027">
    <property type="entry name" value="p-type_atpase"/>
    <property type="match status" value="1"/>
</dbReference>
<feature type="transmembrane region" description="Helical" evidence="12">
    <location>
        <begin position="789"/>
        <end position="808"/>
    </location>
</feature>
<feature type="transmembrane region" description="Helical" evidence="12">
    <location>
        <begin position="99"/>
        <end position="115"/>
    </location>
</feature>
<dbReference type="SUPFAM" id="SSF81653">
    <property type="entry name" value="Calcium ATPase, transduction domain A"/>
    <property type="match status" value="1"/>
</dbReference>
<evidence type="ECO:0000256" key="5">
    <source>
        <dbReference type="ARBA" id="ARBA00022741"/>
    </source>
</evidence>
<dbReference type="InterPro" id="IPR001757">
    <property type="entry name" value="P_typ_ATPase"/>
</dbReference>
<dbReference type="InterPro" id="IPR059000">
    <property type="entry name" value="ATPase_P-type_domA"/>
</dbReference>
<dbReference type="PROSITE" id="PS00154">
    <property type="entry name" value="ATPASE_E1_E2"/>
    <property type="match status" value="1"/>
</dbReference>
<evidence type="ECO:0000259" key="13">
    <source>
        <dbReference type="SMART" id="SM00831"/>
    </source>
</evidence>
<dbReference type="InterPro" id="IPR044492">
    <property type="entry name" value="P_typ_ATPase_HD_dom"/>
</dbReference>
<dbReference type="GO" id="GO:0005886">
    <property type="term" value="C:plasma membrane"/>
    <property type="evidence" value="ECO:0007669"/>
    <property type="project" value="UniProtKB-SubCell"/>
</dbReference>
<evidence type="ECO:0000313" key="14">
    <source>
        <dbReference type="EMBL" id="TQL64318.1"/>
    </source>
</evidence>
<dbReference type="InterPro" id="IPR036412">
    <property type="entry name" value="HAD-like_sf"/>
</dbReference>
<feature type="transmembrane region" description="Helical" evidence="12">
    <location>
        <begin position="747"/>
        <end position="768"/>
    </location>
</feature>
<dbReference type="FunFam" id="3.40.50.1000:FF:000028">
    <property type="entry name" value="Calcium-transporting P-type ATPase, putative"/>
    <property type="match status" value="1"/>
</dbReference>
<comment type="subcellular location">
    <subcellularLocation>
        <location evidence="1">Cell membrane</location>
        <topology evidence="1">Multi-pass membrane protein</topology>
    </subcellularLocation>
</comment>
<dbReference type="InterPro" id="IPR023214">
    <property type="entry name" value="HAD_sf"/>
</dbReference>
<dbReference type="PRINTS" id="PR00119">
    <property type="entry name" value="CATATPASE"/>
</dbReference>
<dbReference type="InterPro" id="IPR023299">
    <property type="entry name" value="ATPase_P-typ_cyto_dom_N"/>
</dbReference>
<accession>A0A542ZVC9</accession>
<dbReference type="GO" id="GO:0005524">
    <property type="term" value="F:ATP binding"/>
    <property type="evidence" value="ECO:0007669"/>
    <property type="project" value="UniProtKB-KW"/>
</dbReference>
<sequence>MNLPTDTLTPADIGSEPDPRIAGAFALDVTEVMAALDSSTAGLAKVEAERRLTAGRNEIPAPKPQPAWRLFLKHFDDVLIYILLAAGVLKAIMGDWVDASVVLAVAIINAIIGFVQEGKAASALDAIRGMMTVGAQVQRDGQWESIDAAELVPGDIVRVGAGDRVPADIRLVDEANLRVDEAALTGESVAAEKSSDPVDADAGVGDRDSMIFSGTIVAAGQGVGVVTETGASTQIGRIQSMVAQAGGESLETPLGRQLAAFGKLLSIIILIVAAVQLIVGRLVHDFPREDLISAAIGFAVAAIPEGLPALVTITLALGVQQMARRKAITRNLPSVETLGAVTTICSDKTGTLTKNEMTVRAIEVAGASYDVSGTGYDPAGAITIDGAEAVGDQLTEAIATFALCNDAIVREVAVDGGQPRWTLIGEPTEGAVAALALKAGIDLAGERVATFPFSSEHKYMAVIVRDAPVLTPSGNGARLLVKGAPDRVLDRCVTQRGAGGAAEPLDAERWTAVIDHLSGQGLRVLAAASRPADQGEDEVSADTIGTELTLIGIIGIVDPPRPEAIAAIKTCHEAGIAVKMITGDHVGTARAIAEEMGIVGSDDAVQVLTGAELEAMPQGRLEKLAPQVDVYARTSPEHKIRIVRALQAGGQVVSMTGDGVNDAPALTRADVGVAMGIKGTEATKEAADIVLADDNFATIEGAVEEGRRIYDNILKSVLFLLPTNGAQALVMLIAVLMGWALPLDPVQILWVNMVTAVTLSLTLAYEPAEDGIMARPPRKVGGSLVDGRAMRQIAFVSVLIGAATLAAFKLATDAGLDNAVAQTVAVNTLTFGQVAYLFNCRYRYASSIRLSVFEGNRVLWISLGALIALQLVFIYFPPMHTLFHSSALGVRGWVSPLIAAIGIFLAVEVWKALGRLTQRRSIASRATAGS</sequence>
<evidence type="ECO:0000256" key="11">
    <source>
        <dbReference type="ARBA" id="ARBA00049360"/>
    </source>
</evidence>
<dbReference type="NCBIfam" id="TIGR01494">
    <property type="entry name" value="ATPase_P-type"/>
    <property type="match status" value="2"/>
</dbReference>
<dbReference type="Gene3D" id="2.70.150.10">
    <property type="entry name" value="Calcium-transporting ATPase, cytoplasmic transduction domain A"/>
    <property type="match status" value="1"/>
</dbReference>
<feature type="transmembrane region" description="Helical" evidence="12">
    <location>
        <begin position="291"/>
        <end position="317"/>
    </location>
</feature>
<keyword evidence="5" id="KW-0547">Nucleotide-binding</keyword>
<dbReference type="Gene3D" id="3.40.1110.10">
    <property type="entry name" value="Calcium-transporting ATPase, cytoplasmic domain N"/>
    <property type="match status" value="1"/>
</dbReference>
<evidence type="ECO:0000256" key="1">
    <source>
        <dbReference type="ARBA" id="ARBA00004651"/>
    </source>
</evidence>
<keyword evidence="8" id="KW-1278">Translocase</keyword>
<reference evidence="14 15" key="1">
    <citation type="submission" date="2019-06" db="EMBL/GenBank/DDBJ databases">
        <title>Sequencing the genomes of 1000 actinobacteria strains.</title>
        <authorList>
            <person name="Klenk H.-P."/>
        </authorList>
    </citation>
    <scope>NUCLEOTIDE SEQUENCE [LARGE SCALE GENOMIC DNA]</scope>
    <source>
        <strain evidence="14 15">DSM 4813</strain>
    </source>
</reference>
<feature type="transmembrane region" description="Helical" evidence="12">
    <location>
        <begin position="888"/>
        <end position="910"/>
    </location>
</feature>
<gene>
    <name evidence="14" type="ORF">FB461_0816</name>
</gene>
<dbReference type="SUPFAM" id="SSF81660">
    <property type="entry name" value="Metal cation-transporting ATPase, ATP-binding domain N"/>
    <property type="match status" value="1"/>
</dbReference>
<evidence type="ECO:0000256" key="6">
    <source>
        <dbReference type="ARBA" id="ARBA00022840"/>
    </source>
</evidence>
<keyword evidence="4 12" id="KW-0812">Transmembrane</keyword>
<feature type="transmembrane region" description="Helical" evidence="12">
    <location>
        <begin position="258"/>
        <end position="279"/>
    </location>
</feature>
<comment type="catalytic activity">
    <reaction evidence="11">
        <text>ATP + H2O = ADP + phosphate + H(+)</text>
        <dbReference type="Rhea" id="RHEA:13065"/>
        <dbReference type="ChEBI" id="CHEBI:15377"/>
        <dbReference type="ChEBI" id="CHEBI:15378"/>
        <dbReference type="ChEBI" id="CHEBI:30616"/>
        <dbReference type="ChEBI" id="CHEBI:43474"/>
        <dbReference type="ChEBI" id="CHEBI:456216"/>
    </reaction>
</comment>
<dbReference type="SMART" id="SM00831">
    <property type="entry name" value="Cation_ATPase_N"/>
    <property type="match status" value="1"/>
</dbReference>
<keyword evidence="7" id="KW-0460">Magnesium</keyword>
<dbReference type="Gene3D" id="1.20.1110.10">
    <property type="entry name" value="Calcium-transporting ATPase, transmembrane domain"/>
    <property type="match status" value="1"/>
</dbReference>
<dbReference type="SFLD" id="SFLDS00003">
    <property type="entry name" value="Haloacid_Dehalogenase"/>
    <property type="match status" value="1"/>
</dbReference>
<dbReference type="SUPFAM" id="SSF81665">
    <property type="entry name" value="Calcium ATPase, transmembrane domain M"/>
    <property type="match status" value="1"/>
</dbReference>
<keyword evidence="3" id="KW-0597">Phosphoprotein</keyword>
<dbReference type="Pfam" id="PF13246">
    <property type="entry name" value="Cation_ATPase"/>
    <property type="match status" value="1"/>
</dbReference>
<evidence type="ECO:0000313" key="15">
    <source>
        <dbReference type="Proteomes" id="UP000315389"/>
    </source>
</evidence>
<organism evidence="14 15">
    <name type="scientific">Rarobacter faecitabidus</name>
    <dbReference type="NCBI Taxonomy" id="13243"/>
    <lineage>
        <taxon>Bacteria</taxon>
        <taxon>Bacillati</taxon>
        <taxon>Actinomycetota</taxon>
        <taxon>Actinomycetes</taxon>
        <taxon>Micrococcales</taxon>
        <taxon>Rarobacteraceae</taxon>
        <taxon>Rarobacter</taxon>
    </lineage>
</organism>
<dbReference type="SFLD" id="SFLDG00002">
    <property type="entry name" value="C1.7:_P-type_atpase_like"/>
    <property type="match status" value="1"/>
</dbReference>
<dbReference type="FunFam" id="2.70.150.10:FF:000160">
    <property type="entry name" value="Sarcoplasmic/endoplasmic reticulum calcium ATPase 1"/>
    <property type="match status" value="1"/>
</dbReference>
<keyword evidence="9 12" id="KW-1133">Transmembrane helix</keyword>
<evidence type="ECO:0000256" key="10">
    <source>
        <dbReference type="ARBA" id="ARBA00023136"/>
    </source>
</evidence>
<dbReference type="Pfam" id="PF00689">
    <property type="entry name" value="Cation_ATPase_C"/>
    <property type="match status" value="1"/>
</dbReference>
<dbReference type="InterPro" id="IPR018303">
    <property type="entry name" value="ATPase_P-typ_P_site"/>
</dbReference>
<dbReference type="SUPFAM" id="SSF56784">
    <property type="entry name" value="HAD-like"/>
    <property type="match status" value="1"/>
</dbReference>
<keyword evidence="15" id="KW-1185">Reference proteome</keyword>
<dbReference type="InterPro" id="IPR004014">
    <property type="entry name" value="ATPase_P-typ_cation-transptr_N"/>
</dbReference>
<evidence type="ECO:0000256" key="3">
    <source>
        <dbReference type="ARBA" id="ARBA00022553"/>
    </source>
</evidence>
<feature type="transmembrane region" description="Helical" evidence="12">
    <location>
        <begin position="717"/>
        <end position="741"/>
    </location>
</feature>
<protein>
    <submittedName>
        <fullName evidence="14">P-type E1-E2 ATPase</fullName>
    </submittedName>
</protein>
<evidence type="ECO:0000256" key="12">
    <source>
        <dbReference type="SAM" id="Phobius"/>
    </source>
</evidence>
<dbReference type="InterPro" id="IPR008250">
    <property type="entry name" value="ATPase_P-typ_transduc_dom_A_sf"/>
</dbReference>
<dbReference type="EMBL" id="VFOS01000001">
    <property type="protein sequence ID" value="TQL64318.1"/>
    <property type="molecule type" value="Genomic_DNA"/>
</dbReference>
<dbReference type="GO" id="GO:0016887">
    <property type="term" value="F:ATP hydrolysis activity"/>
    <property type="evidence" value="ECO:0007669"/>
    <property type="project" value="InterPro"/>
</dbReference>
<dbReference type="Pfam" id="PF00122">
    <property type="entry name" value="E1-E2_ATPase"/>
    <property type="match status" value="1"/>
</dbReference>
<keyword evidence="6" id="KW-0067">ATP-binding</keyword>
<feature type="transmembrane region" description="Helical" evidence="12">
    <location>
        <begin position="78"/>
        <end position="93"/>
    </location>
</feature>
<feature type="transmembrane region" description="Helical" evidence="12">
    <location>
        <begin position="820"/>
        <end position="838"/>
    </location>
</feature>
<evidence type="ECO:0000256" key="4">
    <source>
        <dbReference type="ARBA" id="ARBA00022692"/>
    </source>
</evidence>
<proteinExistence type="inferred from homology"/>
<feature type="domain" description="Cation-transporting P-type ATPase N-terminal" evidence="13">
    <location>
        <begin position="23"/>
        <end position="95"/>
    </location>
</feature>
<dbReference type="Pfam" id="PF00690">
    <property type="entry name" value="Cation_ATPase_N"/>
    <property type="match status" value="1"/>
</dbReference>
<dbReference type="InterPro" id="IPR006068">
    <property type="entry name" value="ATPase_P-typ_cation-transptr_C"/>
</dbReference>
<dbReference type="PANTHER" id="PTHR42861">
    <property type="entry name" value="CALCIUM-TRANSPORTING ATPASE"/>
    <property type="match status" value="1"/>
</dbReference>
<evidence type="ECO:0000256" key="9">
    <source>
        <dbReference type="ARBA" id="ARBA00022989"/>
    </source>
</evidence>
<dbReference type="PRINTS" id="PR00120">
    <property type="entry name" value="HATPASE"/>
</dbReference>
<name>A0A542ZVC9_RARFA</name>
<comment type="caution">
    <text evidence="14">The sequence shown here is derived from an EMBL/GenBank/DDBJ whole genome shotgun (WGS) entry which is preliminary data.</text>
</comment>
<comment type="similarity">
    <text evidence="2">Belongs to the cation transport ATPase (P-type) (TC 3.A.3) family. Type IIA subfamily.</text>
</comment>
<dbReference type="OrthoDB" id="9814270at2"/>
<dbReference type="InterPro" id="IPR023298">
    <property type="entry name" value="ATPase_P-typ_TM_dom_sf"/>
</dbReference>
<dbReference type="AlphaFoldDB" id="A0A542ZVC9"/>
<evidence type="ECO:0000256" key="7">
    <source>
        <dbReference type="ARBA" id="ARBA00022842"/>
    </source>
</evidence>
<feature type="transmembrane region" description="Helical" evidence="12">
    <location>
        <begin position="858"/>
        <end position="876"/>
    </location>
</feature>
<dbReference type="RefSeq" id="WP_142119174.1">
    <property type="nucleotide sequence ID" value="NZ_BAAASV010000003.1"/>
</dbReference>